<dbReference type="AlphaFoldDB" id="A0A8T2JU77"/>
<dbReference type="EMBL" id="JAACNH010000003">
    <property type="protein sequence ID" value="KAG8447892.1"/>
    <property type="molecule type" value="Genomic_DNA"/>
</dbReference>
<accession>A0A8T2JU77</accession>
<evidence type="ECO:0000313" key="3">
    <source>
        <dbReference type="Proteomes" id="UP000812440"/>
    </source>
</evidence>
<proteinExistence type="predicted"/>
<keyword evidence="3" id="KW-1185">Reference proteome</keyword>
<protein>
    <submittedName>
        <fullName evidence="2">Uncharacterized protein</fullName>
    </submittedName>
</protein>
<keyword evidence="1" id="KW-0812">Transmembrane</keyword>
<comment type="caution">
    <text evidence="2">The sequence shown here is derived from an EMBL/GenBank/DDBJ whole genome shotgun (WGS) entry which is preliminary data.</text>
</comment>
<gene>
    <name evidence="2" type="ORF">GDO86_015126</name>
</gene>
<evidence type="ECO:0000313" key="2">
    <source>
        <dbReference type="EMBL" id="KAG8447892.1"/>
    </source>
</evidence>
<sequence length="82" mass="9317">MPPITKALCRALVSIERLPNSSAQVVYANQFYASQTVRKPNRLGSQAMLLLFLGFVLCLLLPPKFPKDKTQTLHLWWSQMAE</sequence>
<feature type="transmembrane region" description="Helical" evidence="1">
    <location>
        <begin position="43"/>
        <end position="61"/>
    </location>
</feature>
<keyword evidence="1" id="KW-0472">Membrane</keyword>
<dbReference type="Proteomes" id="UP000812440">
    <property type="component" value="Chromosome 8_10"/>
</dbReference>
<evidence type="ECO:0000256" key="1">
    <source>
        <dbReference type="SAM" id="Phobius"/>
    </source>
</evidence>
<keyword evidence="1" id="KW-1133">Transmembrane helix</keyword>
<organism evidence="2 3">
    <name type="scientific">Hymenochirus boettgeri</name>
    <name type="common">Congo dwarf clawed frog</name>
    <dbReference type="NCBI Taxonomy" id="247094"/>
    <lineage>
        <taxon>Eukaryota</taxon>
        <taxon>Metazoa</taxon>
        <taxon>Chordata</taxon>
        <taxon>Craniata</taxon>
        <taxon>Vertebrata</taxon>
        <taxon>Euteleostomi</taxon>
        <taxon>Amphibia</taxon>
        <taxon>Batrachia</taxon>
        <taxon>Anura</taxon>
        <taxon>Pipoidea</taxon>
        <taxon>Pipidae</taxon>
        <taxon>Pipinae</taxon>
        <taxon>Hymenochirus</taxon>
    </lineage>
</organism>
<reference evidence="2" key="1">
    <citation type="thesis" date="2020" institute="ProQuest LLC" country="789 East Eisenhower Parkway, Ann Arbor, MI, USA">
        <title>Comparative Genomics and Chromosome Evolution.</title>
        <authorList>
            <person name="Mudd A.B."/>
        </authorList>
    </citation>
    <scope>NUCLEOTIDE SEQUENCE</scope>
    <source>
        <strain evidence="2">Female2</strain>
        <tissue evidence="2">Blood</tissue>
    </source>
</reference>
<name>A0A8T2JU77_9PIPI</name>